<comment type="catalytic activity">
    <reaction evidence="8 9">
        <text>a ubiquinone + NADH + 5 H(+)(in) = a ubiquinol + NAD(+) + 4 H(+)(out)</text>
        <dbReference type="Rhea" id="RHEA:29091"/>
        <dbReference type="Rhea" id="RHEA-COMP:9565"/>
        <dbReference type="Rhea" id="RHEA-COMP:9566"/>
        <dbReference type="ChEBI" id="CHEBI:15378"/>
        <dbReference type="ChEBI" id="CHEBI:16389"/>
        <dbReference type="ChEBI" id="CHEBI:17976"/>
        <dbReference type="ChEBI" id="CHEBI:57540"/>
        <dbReference type="ChEBI" id="CHEBI:57945"/>
        <dbReference type="EC" id="7.1.1.2"/>
    </reaction>
</comment>
<keyword evidence="7 9" id="KW-0472">Membrane</keyword>
<keyword evidence="6 9" id="KW-1133">Transmembrane helix</keyword>
<keyword evidence="9" id="KW-0830">Ubiquinone</keyword>
<name>A0A7G9XFL7_9ASCI</name>
<evidence type="ECO:0000256" key="8">
    <source>
        <dbReference type="ARBA" id="ARBA00049551"/>
    </source>
</evidence>
<feature type="transmembrane region" description="Helical" evidence="9">
    <location>
        <begin position="70"/>
        <end position="90"/>
    </location>
</feature>
<evidence type="ECO:0000256" key="3">
    <source>
        <dbReference type="ARBA" id="ARBA00021007"/>
    </source>
</evidence>
<evidence type="ECO:0000313" key="10">
    <source>
        <dbReference type="EMBL" id="QNO34175.1"/>
    </source>
</evidence>
<comment type="function">
    <text evidence="9">Core subunit of the mitochondrial membrane respiratory chain NADH dehydrogenase (Complex I) which catalyzes electron transfer from NADH through the respiratory chain, using ubiquinone as an electron acceptor. Essential for the catalytic activity of complex I.</text>
</comment>
<reference evidence="10" key="1">
    <citation type="submission" date="2020-07" db="EMBL/GenBank/DDBJ databases">
        <title>Complete mitochondrial genome of Halocynthia hilgendorfi ritteri (Pyuridae) from Korea.</title>
        <authorList>
            <person name="Kim M.-S."/>
            <person name="Kim K.-R."/>
            <person name="Kim Y.H."/>
            <person name="Park J.Y."/>
        </authorList>
    </citation>
    <scope>NUCLEOTIDE SEQUENCE</scope>
</reference>
<dbReference type="PANTHER" id="PTHR11058">
    <property type="entry name" value="NADH-UBIQUINONE OXIDOREDUCTASE CHAIN 3"/>
    <property type="match status" value="1"/>
</dbReference>
<dbReference type="GO" id="GO:0031966">
    <property type="term" value="C:mitochondrial membrane"/>
    <property type="evidence" value="ECO:0007669"/>
    <property type="project" value="UniProtKB-SubCell"/>
</dbReference>
<dbReference type="Pfam" id="PF00507">
    <property type="entry name" value="Oxidored_q4"/>
    <property type="match status" value="1"/>
</dbReference>
<keyword evidence="9" id="KW-0249">Electron transport</keyword>
<feature type="transmembrane region" description="Helical" evidence="9">
    <location>
        <begin position="97"/>
        <end position="119"/>
    </location>
</feature>
<dbReference type="EC" id="7.1.1.2" evidence="9"/>
<organism evidence="10">
    <name type="scientific">Halocynthia hilgendorfi ssp. n. KRK-2020</name>
    <dbReference type="NCBI Taxonomy" id="2769794"/>
    <lineage>
        <taxon>Eukaryota</taxon>
        <taxon>Metazoa</taxon>
        <taxon>Chordata</taxon>
        <taxon>Tunicata</taxon>
        <taxon>Ascidiacea</taxon>
        <taxon>Stolidobranchia</taxon>
        <taxon>Pyuridae</taxon>
        <taxon>Halocynthia</taxon>
        <taxon>Halocynthia hilgendorfi</taxon>
    </lineage>
</organism>
<evidence type="ECO:0000256" key="4">
    <source>
        <dbReference type="ARBA" id="ARBA00022448"/>
    </source>
</evidence>
<evidence type="ECO:0000256" key="2">
    <source>
        <dbReference type="ARBA" id="ARBA00008472"/>
    </source>
</evidence>
<evidence type="ECO:0000256" key="7">
    <source>
        <dbReference type="ARBA" id="ARBA00023136"/>
    </source>
</evidence>
<geneLocation type="mitochondrion" evidence="10"/>
<dbReference type="AlphaFoldDB" id="A0A7G9XFL7"/>
<keyword evidence="5 9" id="KW-0812">Transmembrane</keyword>
<keyword evidence="9" id="KW-1278">Translocase</keyword>
<keyword evidence="9" id="KW-0679">Respiratory chain</keyword>
<dbReference type="PANTHER" id="PTHR11058:SF9">
    <property type="entry name" value="NADH-UBIQUINONE OXIDOREDUCTASE CHAIN 3"/>
    <property type="match status" value="1"/>
</dbReference>
<comment type="subcellular location">
    <subcellularLocation>
        <location evidence="1">Membrane</location>
    </subcellularLocation>
    <subcellularLocation>
        <location evidence="9">Mitochondrion membrane</location>
        <topology evidence="9">Multi-pass membrane protein</topology>
    </subcellularLocation>
</comment>
<keyword evidence="9 10" id="KW-0496">Mitochondrion</keyword>
<keyword evidence="9" id="KW-0520">NAD</keyword>
<dbReference type="GO" id="GO:0008137">
    <property type="term" value="F:NADH dehydrogenase (ubiquinone) activity"/>
    <property type="evidence" value="ECO:0007669"/>
    <property type="project" value="UniProtKB-UniRule"/>
</dbReference>
<dbReference type="EMBL" id="MT811760">
    <property type="protein sequence ID" value="QNO34175.1"/>
    <property type="molecule type" value="Genomic_DNA"/>
</dbReference>
<evidence type="ECO:0000256" key="1">
    <source>
        <dbReference type="ARBA" id="ARBA00004370"/>
    </source>
</evidence>
<keyword evidence="4 9" id="KW-0813">Transport</keyword>
<dbReference type="InterPro" id="IPR038430">
    <property type="entry name" value="NDAH_ubi_oxred_su3_sf"/>
</dbReference>
<feature type="transmembrane region" description="Helical" evidence="9">
    <location>
        <begin position="7"/>
        <end position="34"/>
    </location>
</feature>
<dbReference type="Gene3D" id="1.20.58.1610">
    <property type="entry name" value="NADH:ubiquinone/plastoquinone oxidoreductase, chain 3"/>
    <property type="match status" value="1"/>
</dbReference>
<protein>
    <recommendedName>
        <fullName evidence="3 9">NADH-ubiquinone oxidoreductase chain 3</fullName>
        <ecNumber evidence="9">7.1.1.2</ecNumber>
    </recommendedName>
</protein>
<accession>A0A7G9XFL7</accession>
<evidence type="ECO:0000256" key="6">
    <source>
        <dbReference type="ARBA" id="ARBA00022989"/>
    </source>
</evidence>
<dbReference type="InterPro" id="IPR000440">
    <property type="entry name" value="NADH_UbQ/plastoQ_OxRdtase_su3"/>
</dbReference>
<evidence type="ECO:0000256" key="5">
    <source>
        <dbReference type="ARBA" id="ARBA00022692"/>
    </source>
</evidence>
<evidence type="ECO:0000256" key="9">
    <source>
        <dbReference type="RuleBase" id="RU003640"/>
    </source>
</evidence>
<comment type="similarity">
    <text evidence="2 9">Belongs to the complex I subunit 3 family.</text>
</comment>
<sequence>MFLLWCLFFLLVFLSGNSGVLFLGFLICLLLFLLGSFSLGGDVVDYNLGEGVNYECGFESVYSESGGFSLQFYIVGLSFLLFDLEISLFLPMVGVSVMGGVFFIGGILFLFLLLMGYLYELSVGALSW</sequence>
<proteinExistence type="inferred from homology"/>
<dbReference type="GO" id="GO:0030964">
    <property type="term" value="C:NADH dehydrogenase complex"/>
    <property type="evidence" value="ECO:0007669"/>
    <property type="project" value="TreeGrafter"/>
</dbReference>
<gene>
    <name evidence="10" type="primary">ND3</name>
</gene>